<keyword evidence="3" id="KW-1185">Reference proteome</keyword>
<dbReference type="InterPro" id="IPR036397">
    <property type="entry name" value="RNaseH_sf"/>
</dbReference>
<sequence>MDNEKDHMRHIMLYEFRKGKTVGAATKDIQEVYLDRAPALRTVKKWFAKFRSGDFNLEDQARSGRPSELDDDVLRTLVANNSRISTEEVASELNVDKSTAFRRLKKIGYTLKLDTWVPHQLSEKNKVDRMSTAISLLRRIKNEPFLDRLVTGDQKWILYNNVQRKRTWNQAHEGAEPMSKGGLHPLKVLLCIWWDIRGVIYFELLPAGETITANKYCQQLVELKKAIDEKRPILDNRKGVLFHHDNARPHVVKPTLAKLKEMNWEIMPHPPYSPDIAPSDYHLFRSLQNNLNGKKFENVEDVKNHLVTFFNEKPRDFYESGIRKLVERWEWIAEHDGEYIMH</sequence>
<dbReference type="GO" id="GO:0035861">
    <property type="term" value="C:site of double-strand break"/>
    <property type="evidence" value="ECO:0007669"/>
    <property type="project" value="TreeGrafter"/>
</dbReference>
<dbReference type="GO" id="GO:0000014">
    <property type="term" value="F:single-stranded DNA endodeoxyribonuclease activity"/>
    <property type="evidence" value="ECO:0007669"/>
    <property type="project" value="TreeGrafter"/>
</dbReference>
<dbReference type="Gene3D" id="1.10.10.10">
    <property type="entry name" value="Winged helix-like DNA-binding domain superfamily/Winged helix DNA-binding domain"/>
    <property type="match status" value="1"/>
</dbReference>
<dbReference type="Pfam" id="PF17906">
    <property type="entry name" value="HTH_48"/>
    <property type="match status" value="1"/>
</dbReference>
<organism evidence="2 3">
    <name type="scientific">Ceratitis capitata</name>
    <name type="common">Mediterranean fruit fly</name>
    <name type="synonym">Tephritis capitata</name>
    <dbReference type="NCBI Taxonomy" id="7213"/>
    <lineage>
        <taxon>Eukaryota</taxon>
        <taxon>Metazoa</taxon>
        <taxon>Ecdysozoa</taxon>
        <taxon>Arthropoda</taxon>
        <taxon>Hexapoda</taxon>
        <taxon>Insecta</taxon>
        <taxon>Pterygota</taxon>
        <taxon>Neoptera</taxon>
        <taxon>Endopterygota</taxon>
        <taxon>Diptera</taxon>
        <taxon>Brachycera</taxon>
        <taxon>Muscomorpha</taxon>
        <taxon>Tephritoidea</taxon>
        <taxon>Tephritidae</taxon>
        <taxon>Ceratitis</taxon>
        <taxon>Ceratitis</taxon>
    </lineage>
</organism>
<evidence type="ECO:0000313" key="2">
    <source>
        <dbReference type="EMBL" id="CAD7005947.1"/>
    </source>
</evidence>
<evidence type="ECO:0000313" key="3">
    <source>
        <dbReference type="Proteomes" id="UP000606786"/>
    </source>
</evidence>
<dbReference type="GO" id="GO:0006303">
    <property type="term" value="P:double-strand break repair via nonhomologous end joining"/>
    <property type="evidence" value="ECO:0007669"/>
    <property type="project" value="TreeGrafter"/>
</dbReference>
<dbReference type="GO" id="GO:0015074">
    <property type="term" value="P:DNA integration"/>
    <property type="evidence" value="ECO:0007669"/>
    <property type="project" value="TreeGrafter"/>
</dbReference>
<dbReference type="Proteomes" id="UP000606786">
    <property type="component" value="Unassembled WGS sequence"/>
</dbReference>
<accession>A0A811V803</accession>
<dbReference type="Gene3D" id="1.10.10.1450">
    <property type="match status" value="1"/>
</dbReference>
<evidence type="ECO:0000259" key="1">
    <source>
        <dbReference type="Pfam" id="PF17906"/>
    </source>
</evidence>
<dbReference type="GO" id="GO:0003697">
    <property type="term" value="F:single-stranded DNA binding"/>
    <property type="evidence" value="ECO:0007669"/>
    <property type="project" value="TreeGrafter"/>
</dbReference>
<dbReference type="Gene3D" id="3.30.420.10">
    <property type="entry name" value="Ribonuclease H-like superfamily/Ribonuclease H"/>
    <property type="match status" value="1"/>
</dbReference>
<dbReference type="PANTHER" id="PTHR46060:SF2">
    <property type="entry name" value="HISTONE-LYSINE N-METHYLTRANSFERASE SETMAR"/>
    <property type="match status" value="1"/>
</dbReference>
<feature type="domain" description="Mos1 transposase HTH" evidence="1">
    <location>
        <begin position="5"/>
        <end position="54"/>
    </location>
</feature>
<dbReference type="InterPro" id="IPR001888">
    <property type="entry name" value="Transposase_1"/>
</dbReference>
<dbReference type="InterPro" id="IPR036388">
    <property type="entry name" value="WH-like_DNA-bd_sf"/>
</dbReference>
<dbReference type="GO" id="GO:0042800">
    <property type="term" value="F:histone H3K4 methyltransferase activity"/>
    <property type="evidence" value="ECO:0007669"/>
    <property type="project" value="TreeGrafter"/>
</dbReference>
<dbReference type="EMBL" id="CAJHJT010000034">
    <property type="protein sequence ID" value="CAD7005947.1"/>
    <property type="molecule type" value="Genomic_DNA"/>
</dbReference>
<dbReference type="GO" id="GO:0003690">
    <property type="term" value="F:double-stranded DNA binding"/>
    <property type="evidence" value="ECO:0007669"/>
    <property type="project" value="TreeGrafter"/>
</dbReference>
<dbReference type="GO" id="GO:0000729">
    <property type="term" value="P:DNA double-strand break processing"/>
    <property type="evidence" value="ECO:0007669"/>
    <property type="project" value="TreeGrafter"/>
</dbReference>
<protein>
    <submittedName>
        <fullName evidence="2">(Mediterranean fruit fly) hypothetical protein</fullName>
    </submittedName>
</protein>
<dbReference type="GO" id="GO:0044774">
    <property type="term" value="P:mitotic DNA integrity checkpoint signaling"/>
    <property type="evidence" value="ECO:0007669"/>
    <property type="project" value="TreeGrafter"/>
</dbReference>
<reference evidence="2" key="1">
    <citation type="submission" date="2020-11" db="EMBL/GenBank/DDBJ databases">
        <authorList>
            <person name="Whitehead M."/>
        </authorList>
    </citation>
    <scope>NUCLEOTIDE SEQUENCE</scope>
    <source>
        <strain evidence="2">EGII</strain>
    </source>
</reference>
<dbReference type="GO" id="GO:0005634">
    <property type="term" value="C:nucleus"/>
    <property type="evidence" value="ECO:0007669"/>
    <property type="project" value="TreeGrafter"/>
</dbReference>
<dbReference type="OrthoDB" id="8056906at2759"/>
<dbReference type="InterPro" id="IPR052709">
    <property type="entry name" value="Transposase-MT_Hybrid"/>
</dbReference>
<dbReference type="GO" id="GO:0046975">
    <property type="term" value="F:histone H3K36 methyltransferase activity"/>
    <property type="evidence" value="ECO:0007669"/>
    <property type="project" value="TreeGrafter"/>
</dbReference>
<comment type="caution">
    <text evidence="2">The sequence shown here is derived from an EMBL/GenBank/DDBJ whole genome shotgun (WGS) entry which is preliminary data.</text>
</comment>
<dbReference type="Pfam" id="PF01359">
    <property type="entry name" value="Transposase_1"/>
    <property type="match status" value="1"/>
</dbReference>
<name>A0A811V803_CERCA</name>
<gene>
    <name evidence="2" type="ORF">CCAP1982_LOCUS14285</name>
</gene>
<dbReference type="GO" id="GO:0044547">
    <property type="term" value="F:DNA topoisomerase binding"/>
    <property type="evidence" value="ECO:0007669"/>
    <property type="project" value="TreeGrafter"/>
</dbReference>
<dbReference type="PANTHER" id="PTHR46060">
    <property type="entry name" value="MARINER MOS1 TRANSPOSASE-LIKE PROTEIN"/>
    <property type="match status" value="1"/>
</dbReference>
<dbReference type="InterPro" id="IPR041426">
    <property type="entry name" value="Mos1_HTH"/>
</dbReference>
<dbReference type="GO" id="GO:0031297">
    <property type="term" value="P:replication fork processing"/>
    <property type="evidence" value="ECO:0007669"/>
    <property type="project" value="TreeGrafter"/>
</dbReference>
<dbReference type="GO" id="GO:0000793">
    <property type="term" value="C:condensed chromosome"/>
    <property type="evidence" value="ECO:0007669"/>
    <property type="project" value="TreeGrafter"/>
</dbReference>
<proteinExistence type="predicted"/>
<dbReference type="AlphaFoldDB" id="A0A811V803"/>